<protein>
    <recommendedName>
        <fullName evidence="2">DUF7918 domain-containing protein</fullName>
    </recommendedName>
</protein>
<name>A0A517LKU1_9PEZI</name>
<dbReference type="PANTHER" id="PTHR36223:SF1">
    <property type="entry name" value="TRANSCRIPTION ELONGATION FACTOR EAF N-TERMINAL DOMAIN-CONTAINING PROTEIN"/>
    <property type="match status" value="1"/>
</dbReference>
<dbReference type="PANTHER" id="PTHR36223">
    <property type="entry name" value="BETA-LACTAMASE-TYPE TRANSPEPTIDASE FOLD DOMAIN CONTAINING PROTEIN"/>
    <property type="match status" value="1"/>
</dbReference>
<reference evidence="3 4" key="1">
    <citation type="submission" date="2019-07" db="EMBL/GenBank/DDBJ databases">
        <title>Finished genome of Venturia effusa.</title>
        <authorList>
            <person name="Young C.A."/>
            <person name="Cox M.P."/>
            <person name="Ganley A.R.D."/>
            <person name="David W.J."/>
        </authorList>
    </citation>
    <scope>NUCLEOTIDE SEQUENCE [LARGE SCALE GENOMIC DNA]</scope>
    <source>
        <strain evidence="4">albino</strain>
    </source>
</reference>
<evidence type="ECO:0000313" key="4">
    <source>
        <dbReference type="Proteomes" id="UP000316270"/>
    </source>
</evidence>
<dbReference type="Pfam" id="PF25534">
    <property type="entry name" value="DUF7918"/>
    <property type="match status" value="1"/>
</dbReference>
<gene>
    <name evidence="3" type="ORF">FKW77_001479</name>
</gene>
<dbReference type="AlphaFoldDB" id="A0A517LKU1"/>
<feature type="coiled-coil region" evidence="1">
    <location>
        <begin position="204"/>
        <end position="238"/>
    </location>
</feature>
<dbReference type="EMBL" id="CP042199">
    <property type="protein sequence ID" value="QDS76258.1"/>
    <property type="molecule type" value="Genomic_DNA"/>
</dbReference>
<sequence length="270" mass="30545">MAILPGFPGLKADILVNGVARREYVDPDSLDEDSPNTVTTYIEAEDDANFAVQFRRDHRFKYQSHELCCTVSLDGKTVSRIAVGNNADPSYGSTVIDASYYNTDNGSFKKKFLFSTLTTCDAPIKTLDQKLLKEIKALGQITIEVHRVVTSGECLQISKTKEVAFATGDISEKALKDDLKAELIIPRSESPVPLENRPLEDLSLEEMRELLKRQRQQIEEAARVKREGRNNVKRERNRDHDSVIDMDNEDVTMLPVKRRRVEAVDLTRDC</sequence>
<evidence type="ECO:0000313" key="3">
    <source>
        <dbReference type="EMBL" id="QDS76258.1"/>
    </source>
</evidence>
<accession>A0A517LKU1</accession>
<organism evidence="3 4">
    <name type="scientific">Venturia effusa</name>
    <dbReference type="NCBI Taxonomy" id="50376"/>
    <lineage>
        <taxon>Eukaryota</taxon>
        <taxon>Fungi</taxon>
        <taxon>Dikarya</taxon>
        <taxon>Ascomycota</taxon>
        <taxon>Pezizomycotina</taxon>
        <taxon>Dothideomycetes</taxon>
        <taxon>Pleosporomycetidae</taxon>
        <taxon>Venturiales</taxon>
        <taxon>Venturiaceae</taxon>
        <taxon>Venturia</taxon>
    </lineage>
</organism>
<dbReference type="OrthoDB" id="3364132at2759"/>
<dbReference type="Proteomes" id="UP000316270">
    <property type="component" value="Chromosome 15"/>
</dbReference>
<dbReference type="InterPro" id="IPR057678">
    <property type="entry name" value="DUF7918"/>
</dbReference>
<dbReference type="STRING" id="50376.A0A517LKU1"/>
<evidence type="ECO:0000256" key="1">
    <source>
        <dbReference type="SAM" id="Coils"/>
    </source>
</evidence>
<evidence type="ECO:0000259" key="2">
    <source>
        <dbReference type="Pfam" id="PF25534"/>
    </source>
</evidence>
<feature type="domain" description="DUF7918" evidence="2">
    <location>
        <begin position="9"/>
        <end position="177"/>
    </location>
</feature>
<keyword evidence="1" id="KW-0175">Coiled coil</keyword>
<proteinExistence type="predicted"/>
<keyword evidence="4" id="KW-1185">Reference proteome</keyword>